<evidence type="ECO:0000256" key="1">
    <source>
        <dbReference type="SAM" id="MobiDB-lite"/>
    </source>
</evidence>
<accession>A0A2G9V693</accession>
<evidence type="ECO:0000313" key="3">
    <source>
        <dbReference type="EMBL" id="PIO77492.1"/>
    </source>
</evidence>
<dbReference type="EMBL" id="KZ344995">
    <property type="protein sequence ID" value="PIO77492.1"/>
    <property type="molecule type" value="Genomic_DNA"/>
</dbReference>
<feature type="domain" description="MADF" evidence="2">
    <location>
        <begin position="3"/>
        <end position="40"/>
    </location>
</feature>
<dbReference type="InterPro" id="IPR006578">
    <property type="entry name" value="MADF-dom"/>
</dbReference>
<dbReference type="Pfam" id="PF10545">
    <property type="entry name" value="MADF_DNA_bdg"/>
    <property type="match status" value="1"/>
</dbReference>
<dbReference type="Proteomes" id="UP000230423">
    <property type="component" value="Unassembled WGS sequence"/>
</dbReference>
<name>A0A2G9V693_TELCI</name>
<organism evidence="3 4">
    <name type="scientific">Teladorsagia circumcincta</name>
    <name type="common">Brown stomach worm</name>
    <name type="synonym">Ostertagia circumcincta</name>
    <dbReference type="NCBI Taxonomy" id="45464"/>
    <lineage>
        <taxon>Eukaryota</taxon>
        <taxon>Metazoa</taxon>
        <taxon>Ecdysozoa</taxon>
        <taxon>Nematoda</taxon>
        <taxon>Chromadorea</taxon>
        <taxon>Rhabditida</taxon>
        <taxon>Rhabditina</taxon>
        <taxon>Rhabditomorpha</taxon>
        <taxon>Strongyloidea</taxon>
        <taxon>Trichostrongylidae</taxon>
        <taxon>Teladorsagia</taxon>
    </lineage>
</organism>
<dbReference type="OrthoDB" id="6159213at2759"/>
<feature type="compositionally biased region" description="Acidic residues" evidence="1">
    <location>
        <begin position="66"/>
        <end position="76"/>
    </location>
</feature>
<keyword evidence="4" id="KW-1185">Reference proteome</keyword>
<reference evidence="3 4" key="1">
    <citation type="submission" date="2015-09" db="EMBL/GenBank/DDBJ databases">
        <title>Draft genome of the parasitic nematode Teladorsagia circumcincta isolate WARC Sus (inbred).</title>
        <authorList>
            <person name="Mitreva M."/>
        </authorList>
    </citation>
    <scope>NUCLEOTIDE SEQUENCE [LARGE SCALE GENOMIC DNA]</scope>
    <source>
        <strain evidence="3 4">S</strain>
    </source>
</reference>
<evidence type="ECO:0000313" key="4">
    <source>
        <dbReference type="Proteomes" id="UP000230423"/>
    </source>
</evidence>
<evidence type="ECO:0000259" key="2">
    <source>
        <dbReference type="Pfam" id="PF10545"/>
    </source>
</evidence>
<protein>
    <recommendedName>
        <fullName evidence="2">MADF domain-containing protein</fullName>
    </recommendedName>
</protein>
<dbReference type="AlphaFoldDB" id="A0A2G9V693"/>
<sequence>MKLIEFVRAKESIWNPKFPEYSKPDLKCAAWQHVQAQMKAEGFDFSRTYPQQRPTRMSKKRHSEDSDVNDDVEMSDEDWHAGTSADSNVIHEEDSLANTGTDVEVEASPKNEPLPFQKASRPHLGAEFDRGSFVYERYKQMEQLNSTSGDDRGGVSSTGDKFDKYAAFLCSVLREMPEKESKKKMKDIMFILLEL</sequence>
<gene>
    <name evidence="3" type="ORF">TELCIR_00372</name>
</gene>
<feature type="region of interest" description="Disordered" evidence="1">
    <location>
        <begin position="44"/>
        <end position="119"/>
    </location>
</feature>
<proteinExistence type="predicted"/>